<feature type="binding site" evidence="9">
    <location>
        <begin position="287"/>
        <end position="289"/>
    </location>
    <ligand>
        <name>ATP</name>
        <dbReference type="ChEBI" id="CHEBI:30616"/>
    </ligand>
</feature>
<keyword evidence="3 9" id="KW-0808">Transferase</keyword>
<keyword evidence="2 9" id="KW-0963">Cytoplasm</keyword>
<comment type="pathway">
    <text evidence="9">Metabolic intermediate biosynthesis; acetyl-CoA biosynthesis; acetyl-CoA from acetate: step 1/2.</text>
</comment>
<dbReference type="STRING" id="395495.Lcho_0560"/>
<evidence type="ECO:0000256" key="8">
    <source>
        <dbReference type="ARBA" id="ARBA00022842"/>
    </source>
</evidence>
<dbReference type="PRINTS" id="PR00471">
    <property type="entry name" value="ACETATEKNASE"/>
</dbReference>
<protein>
    <recommendedName>
        <fullName evidence="9">Acetate kinase</fullName>
        <ecNumber evidence="9">2.7.2.1</ecNumber>
    </recommendedName>
    <alternativeName>
        <fullName evidence="9">Acetokinase</fullName>
    </alternativeName>
</protein>
<keyword evidence="4 9" id="KW-0479">Metal-binding</keyword>
<evidence type="ECO:0000256" key="6">
    <source>
        <dbReference type="ARBA" id="ARBA00022777"/>
    </source>
</evidence>
<reference evidence="11 12" key="1">
    <citation type="submission" date="2008-03" db="EMBL/GenBank/DDBJ databases">
        <title>Complete sequence of Leptothrix cholodnii SP-6.</title>
        <authorList>
            <consortium name="US DOE Joint Genome Institute"/>
            <person name="Copeland A."/>
            <person name="Lucas S."/>
            <person name="Lapidus A."/>
            <person name="Glavina del Rio T."/>
            <person name="Dalin E."/>
            <person name="Tice H."/>
            <person name="Bruce D."/>
            <person name="Goodwin L."/>
            <person name="Pitluck S."/>
            <person name="Chertkov O."/>
            <person name="Brettin T."/>
            <person name="Detter J.C."/>
            <person name="Han C."/>
            <person name="Kuske C.R."/>
            <person name="Schmutz J."/>
            <person name="Larimer F."/>
            <person name="Land M."/>
            <person name="Hauser L."/>
            <person name="Kyrpides N."/>
            <person name="Lykidis A."/>
            <person name="Emerson D."/>
            <person name="Richardson P."/>
        </authorList>
    </citation>
    <scope>NUCLEOTIDE SEQUENCE [LARGE SCALE GENOMIC DNA]</scope>
    <source>
        <strain evidence="12">ATCC 51168 / LMG 8142 / SP-6</strain>
    </source>
</reference>
<dbReference type="SUPFAM" id="SSF53067">
    <property type="entry name" value="Actin-like ATPase domain"/>
    <property type="match status" value="2"/>
</dbReference>
<dbReference type="Proteomes" id="UP000001693">
    <property type="component" value="Chromosome"/>
</dbReference>
<feature type="binding site" evidence="9">
    <location>
        <position position="21"/>
    </location>
    <ligand>
        <name>ATP</name>
        <dbReference type="ChEBI" id="CHEBI:30616"/>
    </ligand>
</feature>
<comment type="similarity">
    <text evidence="1 9 10">Belongs to the acetokinase family.</text>
</comment>
<dbReference type="Pfam" id="PF00871">
    <property type="entry name" value="Acetate_kinase"/>
    <property type="match status" value="1"/>
</dbReference>
<dbReference type="UniPathway" id="UPA00340">
    <property type="reaction ID" value="UER00458"/>
</dbReference>
<evidence type="ECO:0000256" key="5">
    <source>
        <dbReference type="ARBA" id="ARBA00022741"/>
    </source>
</evidence>
<dbReference type="EC" id="2.7.2.1" evidence="9"/>
<evidence type="ECO:0000313" key="11">
    <source>
        <dbReference type="EMBL" id="ACB32835.1"/>
    </source>
</evidence>
<dbReference type="GO" id="GO:0005829">
    <property type="term" value="C:cytosol"/>
    <property type="evidence" value="ECO:0007669"/>
    <property type="project" value="TreeGrafter"/>
</dbReference>
<keyword evidence="7 9" id="KW-0067">ATP-binding</keyword>
<feature type="binding site" evidence="9">
    <location>
        <position position="14"/>
    </location>
    <ligand>
        <name>Mg(2+)</name>
        <dbReference type="ChEBI" id="CHEBI:18420"/>
    </ligand>
</feature>
<evidence type="ECO:0000256" key="7">
    <source>
        <dbReference type="ARBA" id="ARBA00022840"/>
    </source>
</evidence>
<evidence type="ECO:0000256" key="3">
    <source>
        <dbReference type="ARBA" id="ARBA00022679"/>
    </source>
</evidence>
<name>B1XYV1_LEPCP</name>
<dbReference type="GO" id="GO:0006085">
    <property type="term" value="P:acetyl-CoA biosynthetic process"/>
    <property type="evidence" value="ECO:0007669"/>
    <property type="project" value="UniProtKB-UniRule"/>
</dbReference>
<evidence type="ECO:0000256" key="9">
    <source>
        <dbReference type="HAMAP-Rule" id="MF_00020"/>
    </source>
</evidence>
<dbReference type="PIRSF" id="PIRSF000722">
    <property type="entry name" value="Acetate_prop_kin"/>
    <property type="match status" value="1"/>
</dbReference>
<keyword evidence="8 9" id="KW-0460">Magnesium</keyword>
<evidence type="ECO:0000313" key="12">
    <source>
        <dbReference type="Proteomes" id="UP000001693"/>
    </source>
</evidence>
<dbReference type="PANTHER" id="PTHR21060">
    <property type="entry name" value="ACETATE KINASE"/>
    <property type="match status" value="1"/>
</dbReference>
<evidence type="ECO:0000256" key="4">
    <source>
        <dbReference type="ARBA" id="ARBA00022723"/>
    </source>
</evidence>
<feature type="active site" description="Proton donor/acceptor" evidence="9">
    <location>
        <position position="156"/>
    </location>
</feature>
<keyword evidence="12" id="KW-1185">Reference proteome</keyword>
<dbReference type="InterPro" id="IPR043129">
    <property type="entry name" value="ATPase_NBD"/>
</dbReference>
<feature type="site" description="Transition state stabilizer" evidence="9">
    <location>
        <position position="187"/>
    </location>
</feature>
<dbReference type="HOGENOM" id="CLU_020352_0_0_4"/>
<comment type="catalytic activity">
    <reaction evidence="9">
        <text>acetate + ATP = acetyl phosphate + ADP</text>
        <dbReference type="Rhea" id="RHEA:11352"/>
        <dbReference type="ChEBI" id="CHEBI:22191"/>
        <dbReference type="ChEBI" id="CHEBI:30089"/>
        <dbReference type="ChEBI" id="CHEBI:30616"/>
        <dbReference type="ChEBI" id="CHEBI:456216"/>
        <dbReference type="EC" id="2.7.2.1"/>
    </reaction>
</comment>
<dbReference type="PROSITE" id="PS01075">
    <property type="entry name" value="ACETATE_KINASE_1"/>
    <property type="match status" value="1"/>
</dbReference>
<dbReference type="GO" id="GO:0005524">
    <property type="term" value="F:ATP binding"/>
    <property type="evidence" value="ECO:0007669"/>
    <property type="project" value="UniProtKB-KW"/>
</dbReference>
<dbReference type="Gene3D" id="3.30.420.40">
    <property type="match status" value="2"/>
</dbReference>
<feature type="binding site" evidence="9">
    <location>
        <position position="99"/>
    </location>
    <ligand>
        <name>substrate</name>
    </ligand>
</feature>
<comment type="function">
    <text evidence="9">Catalyzes the formation of acetyl phosphate from acetate and ATP. Can also catalyze the reverse reaction.</text>
</comment>
<feature type="binding site" evidence="9">
    <location>
        <position position="390"/>
    </location>
    <ligand>
        <name>Mg(2+)</name>
        <dbReference type="ChEBI" id="CHEBI:18420"/>
    </ligand>
</feature>
<proteinExistence type="inferred from homology"/>
<sequence>MSDAAALNTVLVVNSGSSSLKFALYPRSTGDEPPQALARGQVDGLQPGGTLQLRLPGQAAQALAPAGADGNRHGAALAALQAHVDRAAPWARVQAVAHRIVHGGPHYRAPVALDDAVLALLATLEPMAPLHQPYNLAGVRALRAAYPNCLQVACFDTSFHSTLPRLEQRYALPTALHEQGLRRYGFHGLSYQSVMGALKRRSDKALGRVLMAHLGSGASACAAQGGLSIATSMGFSALDGLVMGSRCGQLDPGIVLHLWRQGWTVAEVEKLLYRESGLVGVSGLSADLRELRAAARAGHTQAQTAIDLFDYRLRREAGSLGAVLGGLDLLAFTGGIGEHDHATRAELVHGLAYLGVRLDAAANRAATGEAIAPIHAADSSAEVWVVPTDEGRVAADAAWHLLDSLPVGRTALL</sequence>
<dbReference type="PROSITE" id="PS01076">
    <property type="entry name" value="ACETATE_KINASE_2"/>
    <property type="match status" value="1"/>
</dbReference>
<dbReference type="EMBL" id="CP001013">
    <property type="protein sequence ID" value="ACB32835.1"/>
    <property type="molecule type" value="Genomic_DNA"/>
</dbReference>
<feature type="site" description="Transition state stabilizer" evidence="9">
    <location>
        <position position="246"/>
    </location>
</feature>
<dbReference type="PANTHER" id="PTHR21060:SF21">
    <property type="entry name" value="ACETATE KINASE"/>
    <property type="match status" value="1"/>
</dbReference>
<dbReference type="InterPro" id="IPR023865">
    <property type="entry name" value="Aliphatic_acid_kinase_CS"/>
</dbReference>
<evidence type="ECO:0000256" key="10">
    <source>
        <dbReference type="RuleBase" id="RU003835"/>
    </source>
</evidence>
<dbReference type="GO" id="GO:0006083">
    <property type="term" value="P:acetate metabolic process"/>
    <property type="evidence" value="ECO:0007669"/>
    <property type="project" value="TreeGrafter"/>
</dbReference>
<comment type="cofactor">
    <cofactor evidence="9">
        <name>Mg(2+)</name>
        <dbReference type="ChEBI" id="CHEBI:18420"/>
    </cofactor>
    <cofactor evidence="9">
        <name>Mn(2+)</name>
        <dbReference type="ChEBI" id="CHEBI:29035"/>
    </cofactor>
    <text evidence="9">Mg(2+). Can also accept Mn(2+).</text>
</comment>
<comment type="subunit">
    <text evidence="9">Homodimer.</text>
</comment>
<feature type="binding site" evidence="9">
    <location>
        <begin position="335"/>
        <end position="339"/>
    </location>
    <ligand>
        <name>ATP</name>
        <dbReference type="ChEBI" id="CHEBI:30616"/>
    </ligand>
</feature>
<evidence type="ECO:0000256" key="2">
    <source>
        <dbReference type="ARBA" id="ARBA00022490"/>
    </source>
</evidence>
<dbReference type="NCBIfam" id="TIGR00016">
    <property type="entry name" value="ackA"/>
    <property type="match status" value="1"/>
</dbReference>
<dbReference type="HAMAP" id="MF_00020">
    <property type="entry name" value="Acetate_kinase"/>
    <property type="match status" value="1"/>
</dbReference>
<dbReference type="RefSeq" id="WP_012345597.1">
    <property type="nucleotide sequence ID" value="NC_010524.1"/>
</dbReference>
<gene>
    <name evidence="9" type="primary">ackA</name>
    <name evidence="11" type="ordered locus">Lcho_0560</name>
</gene>
<accession>B1XYV1</accession>
<comment type="subcellular location">
    <subcellularLocation>
        <location evidence="9">Cytoplasm</location>
    </subcellularLocation>
</comment>
<dbReference type="GO" id="GO:0008776">
    <property type="term" value="F:acetate kinase activity"/>
    <property type="evidence" value="ECO:0007669"/>
    <property type="project" value="UniProtKB-UniRule"/>
</dbReference>
<evidence type="ECO:0000256" key="1">
    <source>
        <dbReference type="ARBA" id="ARBA00008748"/>
    </source>
</evidence>
<dbReference type="InterPro" id="IPR004372">
    <property type="entry name" value="Ac/propionate_kinase"/>
</dbReference>
<organism evidence="11 12">
    <name type="scientific">Leptothrix cholodnii (strain ATCC 51168 / LMG 8142 / SP-6)</name>
    <name type="common">Leptothrix discophora (strain SP-6)</name>
    <dbReference type="NCBI Taxonomy" id="395495"/>
    <lineage>
        <taxon>Bacteria</taxon>
        <taxon>Pseudomonadati</taxon>
        <taxon>Pseudomonadota</taxon>
        <taxon>Betaproteobacteria</taxon>
        <taxon>Burkholderiales</taxon>
        <taxon>Sphaerotilaceae</taxon>
        <taxon>Leptothrix</taxon>
    </lineage>
</organism>
<dbReference type="eggNOG" id="COG0282">
    <property type="taxonomic scope" value="Bacteria"/>
</dbReference>
<keyword evidence="5 9" id="KW-0547">Nucleotide-binding</keyword>
<dbReference type="KEGG" id="lch:Lcho_0560"/>
<keyword evidence="6 9" id="KW-0418">Kinase</keyword>
<dbReference type="InterPro" id="IPR000890">
    <property type="entry name" value="Aliphatic_acid_kin_short-chain"/>
</dbReference>
<dbReference type="AlphaFoldDB" id="B1XYV1"/>
<feature type="binding site" evidence="9">
    <location>
        <begin position="213"/>
        <end position="217"/>
    </location>
    <ligand>
        <name>ATP</name>
        <dbReference type="ChEBI" id="CHEBI:30616"/>
    </ligand>
</feature>
<dbReference type="GO" id="GO:0000287">
    <property type="term" value="F:magnesium ion binding"/>
    <property type="evidence" value="ECO:0007669"/>
    <property type="project" value="UniProtKB-UniRule"/>
</dbReference>